<feature type="chain" id="PRO_5031367734" evidence="1">
    <location>
        <begin position="26"/>
        <end position="314"/>
    </location>
</feature>
<keyword evidence="1" id="KW-0732">Signal</keyword>
<comment type="caution">
    <text evidence="2">The sequence shown here is derived from an EMBL/GenBank/DDBJ whole genome shotgun (WGS) entry which is preliminary data.</text>
</comment>
<evidence type="ECO:0000313" key="3">
    <source>
        <dbReference type="Proteomes" id="UP000541033"/>
    </source>
</evidence>
<keyword evidence="3" id="KW-1185">Reference proteome</keyword>
<evidence type="ECO:0000256" key="1">
    <source>
        <dbReference type="SAM" id="SignalP"/>
    </source>
</evidence>
<dbReference type="RefSeq" id="WP_167147856.1">
    <property type="nucleotide sequence ID" value="NZ_JAAMOX010000001.1"/>
</dbReference>
<dbReference type="AlphaFoldDB" id="A0A7X5TRW9"/>
<reference evidence="2 3" key="1">
    <citation type="submission" date="2020-02" db="EMBL/GenBank/DDBJ databases">
        <title>Sequencing the genomes of 1000 actinobacteria strains.</title>
        <authorList>
            <person name="Klenk H.-P."/>
        </authorList>
    </citation>
    <scope>NUCLEOTIDE SEQUENCE [LARGE SCALE GENOMIC DNA]</scope>
    <source>
        <strain evidence="2 3">DSM 27960</strain>
    </source>
</reference>
<sequence>MNRVSVRHVAVLAAAVITLSLTACSSTPSDQVAGCEPLLKSGQGSDSISVSNSFGESPKVTFPTPAYGTSSERSVLELGDGNVVNKGDIVTFNQVLFDGVTGDPILNTYDSGTPQMAMVPASGELNNLQSALACTPVGSRIAVTLSATDLGVSADDAAMYFPQLGKDGKLVMVADVVSASPNKATGAVHDLPNDFPAVVTTPDGQPGLTLPNQAAPEKFVSATRVTGDVRAPGKDTAQVVADGNTVLLQILQVNWNTKAVVGSTWDDGQPRAVPVAKGDDLSEAIIGSTVGSQIVAIVPGDEAMIFVIDVLSAS</sequence>
<dbReference type="GO" id="GO:0003755">
    <property type="term" value="F:peptidyl-prolyl cis-trans isomerase activity"/>
    <property type="evidence" value="ECO:0007669"/>
    <property type="project" value="UniProtKB-EC"/>
</dbReference>
<keyword evidence="2" id="KW-0413">Isomerase</keyword>
<dbReference type="EC" id="5.2.1.8" evidence="2"/>
<dbReference type="PROSITE" id="PS51257">
    <property type="entry name" value="PROKAR_LIPOPROTEIN"/>
    <property type="match status" value="1"/>
</dbReference>
<gene>
    <name evidence="2" type="ORF">FHX76_000659</name>
</gene>
<organism evidence="2 3">
    <name type="scientific">Lysinibacter cavernae</name>
    <dbReference type="NCBI Taxonomy" id="1640652"/>
    <lineage>
        <taxon>Bacteria</taxon>
        <taxon>Bacillati</taxon>
        <taxon>Actinomycetota</taxon>
        <taxon>Actinomycetes</taxon>
        <taxon>Micrococcales</taxon>
        <taxon>Microbacteriaceae</taxon>
        <taxon>Lysinibacter</taxon>
    </lineage>
</organism>
<dbReference type="SUPFAM" id="SSF54534">
    <property type="entry name" value="FKBP-like"/>
    <property type="match status" value="1"/>
</dbReference>
<accession>A0A7X5TRW9</accession>
<protein>
    <submittedName>
        <fullName evidence="2">Peptidylprolyl isomerase</fullName>
        <ecNumber evidence="2">5.2.1.8</ecNumber>
    </submittedName>
</protein>
<dbReference type="Proteomes" id="UP000541033">
    <property type="component" value="Unassembled WGS sequence"/>
</dbReference>
<dbReference type="EMBL" id="JAAMOX010000001">
    <property type="protein sequence ID" value="NIH52791.1"/>
    <property type="molecule type" value="Genomic_DNA"/>
</dbReference>
<proteinExistence type="predicted"/>
<name>A0A7X5TRW9_9MICO</name>
<evidence type="ECO:0000313" key="2">
    <source>
        <dbReference type="EMBL" id="NIH52791.1"/>
    </source>
</evidence>
<feature type="signal peptide" evidence="1">
    <location>
        <begin position="1"/>
        <end position="25"/>
    </location>
</feature>